<dbReference type="RefSeq" id="WP_142934664.1">
    <property type="nucleotide sequence ID" value="NZ_ML660171.1"/>
</dbReference>
<feature type="domain" description="CzcB-like barrel-sandwich hybrid" evidence="6">
    <location>
        <begin position="77"/>
        <end position="201"/>
    </location>
</feature>
<dbReference type="InterPro" id="IPR058637">
    <property type="entry name" value="YknX-like_C"/>
</dbReference>
<dbReference type="EMBL" id="VIKS01000015">
    <property type="protein sequence ID" value="TQV82923.1"/>
    <property type="molecule type" value="Genomic_DNA"/>
</dbReference>
<sequence>MSILFKRPHSFVYLLILSIFCLAACSDNSANSKSNAKAKGKGRGAAKSVPVEVGHAEIGTAASYYLTTATIEPSSDAQIYARGAGVVRQIFREEGDDVKAGEILLQLEDDDQKLRLKQAKQKLASAEREFNRLNKMRNAGAVSPNEWEVANTNYLTAQTDLELAELALSYTKVAAPFDGRLVWRDVDLGAHVLNGNLLFRVMAIDPLLVRVHVPANRIGKVAKGQLVDLKVDSTPDTLQGVIDLVSPIVDPTTGTVKVTVRLDQYPASVRPGDFTEVKMITDQRENALLLPSVALIEERGQYYLFVEENNKAVRKNIVAGYIIDDKTEVVSGISQSDKIVVKGQRNLNEGNDIRVLDPEAKSPQQAEKDKPKKKQGRDS</sequence>
<dbReference type="GO" id="GO:0015562">
    <property type="term" value="F:efflux transmembrane transporter activity"/>
    <property type="evidence" value="ECO:0007669"/>
    <property type="project" value="TreeGrafter"/>
</dbReference>
<dbReference type="Pfam" id="PF25989">
    <property type="entry name" value="YknX_C"/>
    <property type="match status" value="1"/>
</dbReference>
<dbReference type="OrthoDB" id="9806939at2"/>
<keyword evidence="2" id="KW-0175">Coiled coil</keyword>
<dbReference type="Gene3D" id="2.40.30.170">
    <property type="match status" value="1"/>
</dbReference>
<dbReference type="PANTHER" id="PTHR30469:SF38">
    <property type="entry name" value="HLYD FAMILY SECRETION PROTEIN"/>
    <property type="match status" value="1"/>
</dbReference>
<evidence type="ECO:0000256" key="1">
    <source>
        <dbReference type="ARBA" id="ARBA00009477"/>
    </source>
</evidence>
<keyword evidence="9" id="KW-1185">Reference proteome</keyword>
<reference evidence="8 9" key="1">
    <citation type="submission" date="2019-07" db="EMBL/GenBank/DDBJ databases">
        <title>Draft genome for Aliikangiella sp. M105.</title>
        <authorList>
            <person name="Wang G."/>
        </authorList>
    </citation>
    <scope>NUCLEOTIDE SEQUENCE [LARGE SCALE GENOMIC DNA]</scope>
    <source>
        <strain evidence="8 9">M105</strain>
    </source>
</reference>
<dbReference type="InterPro" id="IPR006143">
    <property type="entry name" value="RND_pump_MFP"/>
</dbReference>
<comment type="similarity">
    <text evidence="1">Belongs to the membrane fusion protein (MFP) (TC 8.A.1) family.</text>
</comment>
<feature type="region of interest" description="Disordered" evidence="3">
    <location>
        <begin position="350"/>
        <end position="379"/>
    </location>
</feature>
<feature type="chain" id="PRO_5022006660" evidence="4">
    <location>
        <begin position="24"/>
        <end position="379"/>
    </location>
</feature>
<dbReference type="Pfam" id="PF25954">
    <property type="entry name" value="Beta-barrel_RND_2"/>
    <property type="match status" value="1"/>
</dbReference>
<evidence type="ECO:0000259" key="5">
    <source>
        <dbReference type="Pfam" id="PF25954"/>
    </source>
</evidence>
<proteinExistence type="inferred from homology"/>
<gene>
    <name evidence="8" type="ORF">FLL46_24445</name>
</gene>
<feature type="signal peptide" evidence="4">
    <location>
        <begin position="1"/>
        <end position="23"/>
    </location>
</feature>
<dbReference type="Pfam" id="PF25973">
    <property type="entry name" value="BSH_CzcB"/>
    <property type="match status" value="1"/>
</dbReference>
<comment type="caution">
    <text evidence="8">The sequence shown here is derived from an EMBL/GenBank/DDBJ whole genome shotgun (WGS) entry which is preliminary data.</text>
</comment>
<accession>A0A545U0H4</accession>
<name>A0A545U0H4_9GAMM</name>
<evidence type="ECO:0000313" key="8">
    <source>
        <dbReference type="EMBL" id="TQV82923.1"/>
    </source>
</evidence>
<evidence type="ECO:0000259" key="7">
    <source>
        <dbReference type="Pfam" id="PF25989"/>
    </source>
</evidence>
<dbReference type="Proteomes" id="UP000315439">
    <property type="component" value="Unassembled WGS sequence"/>
</dbReference>
<feature type="compositionally biased region" description="Basic and acidic residues" evidence="3">
    <location>
        <begin position="351"/>
        <end position="379"/>
    </location>
</feature>
<dbReference type="SUPFAM" id="SSF111369">
    <property type="entry name" value="HlyD-like secretion proteins"/>
    <property type="match status" value="1"/>
</dbReference>
<dbReference type="AlphaFoldDB" id="A0A545U0H4"/>
<keyword evidence="4" id="KW-0732">Signal</keyword>
<feature type="coiled-coil region" evidence="2">
    <location>
        <begin position="109"/>
        <end position="136"/>
    </location>
</feature>
<evidence type="ECO:0000256" key="3">
    <source>
        <dbReference type="SAM" id="MobiDB-lite"/>
    </source>
</evidence>
<dbReference type="InterPro" id="IPR058647">
    <property type="entry name" value="BSH_CzcB-like"/>
</dbReference>
<protein>
    <submittedName>
        <fullName evidence="8">Efflux RND transporter periplasmic adaptor subunit</fullName>
    </submittedName>
</protein>
<dbReference type="PANTHER" id="PTHR30469">
    <property type="entry name" value="MULTIDRUG RESISTANCE PROTEIN MDTA"/>
    <property type="match status" value="1"/>
</dbReference>
<dbReference type="GO" id="GO:1990281">
    <property type="term" value="C:efflux pump complex"/>
    <property type="evidence" value="ECO:0007669"/>
    <property type="project" value="TreeGrafter"/>
</dbReference>
<evidence type="ECO:0000259" key="6">
    <source>
        <dbReference type="Pfam" id="PF25973"/>
    </source>
</evidence>
<dbReference type="Gene3D" id="2.40.50.100">
    <property type="match status" value="1"/>
</dbReference>
<dbReference type="Gene3D" id="2.40.420.20">
    <property type="match status" value="1"/>
</dbReference>
<dbReference type="InterPro" id="IPR058792">
    <property type="entry name" value="Beta-barrel_RND_2"/>
</dbReference>
<organism evidence="8 9">
    <name type="scientific">Aliikangiella coralliicola</name>
    <dbReference type="NCBI Taxonomy" id="2592383"/>
    <lineage>
        <taxon>Bacteria</taxon>
        <taxon>Pseudomonadati</taxon>
        <taxon>Pseudomonadota</taxon>
        <taxon>Gammaproteobacteria</taxon>
        <taxon>Oceanospirillales</taxon>
        <taxon>Pleioneaceae</taxon>
        <taxon>Aliikangiella</taxon>
    </lineage>
</organism>
<feature type="domain" description="YknX-like C-terminal permuted SH3-like" evidence="7">
    <location>
        <begin position="288"/>
        <end position="355"/>
    </location>
</feature>
<feature type="domain" description="CusB-like beta-barrel" evidence="5">
    <location>
        <begin position="209"/>
        <end position="280"/>
    </location>
</feature>
<evidence type="ECO:0000256" key="4">
    <source>
        <dbReference type="SAM" id="SignalP"/>
    </source>
</evidence>
<dbReference type="Gene3D" id="1.10.287.470">
    <property type="entry name" value="Helix hairpin bin"/>
    <property type="match status" value="1"/>
</dbReference>
<dbReference type="NCBIfam" id="TIGR01730">
    <property type="entry name" value="RND_mfp"/>
    <property type="match status" value="1"/>
</dbReference>
<evidence type="ECO:0000256" key="2">
    <source>
        <dbReference type="SAM" id="Coils"/>
    </source>
</evidence>
<evidence type="ECO:0000313" key="9">
    <source>
        <dbReference type="Proteomes" id="UP000315439"/>
    </source>
</evidence>